<proteinExistence type="predicted"/>
<dbReference type="EMBL" id="BJUZ01000001">
    <property type="protein sequence ID" value="GEK93422.1"/>
    <property type="molecule type" value="Genomic_DNA"/>
</dbReference>
<sequence>MQHGEEWQEERRMLIQVPVQYGWNEDGVAEAADGEGFGNTLHDSEYDGLKERHGACEHGLKGTVLAPSRLGAQP</sequence>
<dbReference type="AlphaFoldDB" id="A0A511B0U1"/>
<accession>A0A511B0U1</accession>
<dbReference type="Proteomes" id="UP000321230">
    <property type="component" value="Unassembled WGS sequence"/>
</dbReference>
<keyword evidence="2" id="KW-1185">Reference proteome</keyword>
<evidence type="ECO:0000313" key="2">
    <source>
        <dbReference type="Proteomes" id="UP000321230"/>
    </source>
</evidence>
<evidence type="ECO:0000313" key="1">
    <source>
        <dbReference type="EMBL" id="GEK93422.1"/>
    </source>
</evidence>
<name>A0A511B0U1_9PROT</name>
<comment type="caution">
    <text evidence="1">The sequence shown here is derived from an EMBL/GenBank/DDBJ whole genome shotgun (WGS) entry which is preliminary data.</text>
</comment>
<organism evidence="1 2">
    <name type="scientific">Gluconobacter wancherniae NBRC 103581</name>
    <dbReference type="NCBI Taxonomy" id="656744"/>
    <lineage>
        <taxon>Bacteria</taxon>
        <taxon>Pseudomonadati</taxon>
        <taxon>Pseudomonadota</taxon>
        <taxon>Alphaproteobacteria</taxon>
        <taxon>Acetobacterales</taxon>
        <taxon>Acetobacteraceae</taxon>
        <taxon>Gluconobacter</taxon>
    </lineage>
</organism>
<reference evidence="1 2" key="1">
    <citation type="submission" date="2019-07" db="EMBL/GenBank/DDBJ databases">
        <title>Whole genome shotgun sequence of Gluconobacter wancherniae NBRC 103581.</title>
        <authorList>
            <person name="Hosoyama A."/>
            <person name="Uohara A."/>
            <person name="Ohji S."/>
            <person name="Ichikawa N."/>
        </authorList>
    </citation>
    <scope>NUCLEOTIDE SEQUENCE [LARGE SCALE GENOMIC DNA]</scope>
    <source>
        <strain evidence="1 2">NBRC 103581</strain>
    </source>
</reference>
<gene>
    <name evidence="1" type="ORF">GWA01_11920</name>
</gene>
<protein>
    <submittedName>
        <fullName evidence="1">Uncharacterized protein</fullName>
    </submittedName>
</protein>